<dbReference type="PANTHER" id="PTHR34477:SF5">
    <property type="entry name" value="BSL5627 PROTEIN"/>
    <property type="match status" value="1"/>
</dbReference>
<evidence type="ECO:0000313" key="3">
    <source>
        <dbReference type="EMBL" id="KOF01912.1"/>
    </source>
</evidence>
<sequence>MSKGGFVYIVTNLNHSTLYTGVTSDLISRTIQHREKHFPNSFTAKYKCCKLVYYKAFGHIESAIEEEKRIKGGSRAKKIELIESMNPDWEDLYNHIKDW</sequence>
<feature type="domain" description="GIY-YIG" evidence="2">
    <location>
        <begin position="3"/>
        <end position="80"/>
    </location>
</feature>
<organism evidence="3 4">
    <name type="scientific">Roseivirga seohaensis subsp. aquiponti</name>
    <dbReference type="NCBI Taxonomy" id="1566026"/>
    <lineage>
        <taxon>Bacteria</taxon>
        <taxon>Pseudomonadati</taxon>
        <taxon>Bacteroidota</taxon>
        <taxon>Cytophagia</taxon>
        <taxon>Cytophagales</taxon>
        <taxon>Roseivirgaceae</taxon>
        <taxon>Roseivirga</taxon>
    </lineage>
</organism>
<dbReference type="SUPFAM" id="SSF82771">
    <property type="entry name" value="GIY-YIG endonuclease"/>
    <property type="match status" value="1"/>
</dbReference>
<dbReference type="CDD" id="cd10448">
    <property type="entry name" value="GIY-YIG_unchar_3"/>
    <property type="match status" value="1"/>
</dbReference>
<dbReference type="EMBL" id="JSVA01000017">
    <property type="protein sequence ID" value="KOF01912.1"/>
    <property type="molecule type" value="Genomic_DNA"/>
</dbReference>
<comment type="similarity">
    <text evidence="1">Belongs to the UPF0213 family.</text>
</comment>
<dbReference type="PROSITE" id="PS50164">
    <property type="entry name" value="GIY_YIG"/>
    <property type="match status" value="1"/>
</dbReference>
<dbReference type="InterPro" id="IPR000305">
    <property type="entry name" value="GIY-YIG_endonuc"/>
</dbReference>
<keyword evidence="4" id="KW-1185">Reference proteome</keyword>
<dbReference type="Pfam" id="PF01541">
    <property type="entry name" value="GIY-YIG"/>
    <property type="match status" value="1"/>
</dbReference>
<dbReference type="PATRIC" id="fig|1566026.4.peg.1174"/>
<evidence type="ECO:0000256" key="1">
    <source>
        <dbReference type="ARBA" id="ARBA00007435"/>
    </source>
</evidence>
<name>A0A0L8AI27_9BACT</name>
<protein>
    <recommendedName>
        <fullName evidence="2">GIY-YIG domain-containing protein</fullName>
    </recommendedName>
</protein>
<evidence type="ECO:0000259" key="2">
    <source>
        <dbReference type="PROSITE" id="PS50164"/>
    </source>
</evidence>
<dbReference type="AlphaFoldDB" id="A0A0L8AI27"/>
<dbReference type="Proteomes" id="UP000036908">
    <property type="component" value="Unassembled WGS sequence"/>
</dbReference>
<proteinExistence type="inferred from homology"/>
<comment type="caution">
    <text evidence="3">The sequence shown here is derived from an EMBL/GenBank/DDBJ whole genome shotgun (WGS) entry which is preliminary data.</text>
</comment>
<dbReference type="PANTHER" id="PTHR34477">
    <property type="entry name" value="UPF0213 PROTEIN YHBQ"/>
    <property type="match status" value="1"/>
</dbReference>
<accession>A0A0L8AI27</accession>
<dbReference type="OrthoDB" id="1495241at2"/>
<evidence type="ECO:0000313" key="4">
    <source>
        <dbReference type="Proteomes" id="UP000036908"/>
    </source>
</evidence>
<reference evidence="4" key="1">
    <citation type="submission" date="2014-11" db="EMBL/GenBank/DDBJ databases">
        <title>Genome sequencing of Roseivirga sp. D-25.</title>
        <authorList>
            <person name="Selvaratnam C."/>
            <person name="Thevarajoo S."/>
            <person name="Goh K.M."/>
            <person name="Eee R."/>
            <person name="Chan K.-G."/>
            <person name="Chong C.S."/>
        </authorList>
    </citation>
    <scope>NUCLEOTIDE SEQUENCE [LARGE SCALE GENOMIC DNA]</scope>
    <source>
        <strain evidence="4">D-25</strain>
    </source>
</reference>
<dbReference type="Gene3D" id="3.40.1440.10">
    <property type="entry name" value="GIY-YIG endonuclease"/>
    <property type="match status" value="1"/>
</dbReference>
<gene>
    <name evidence="3" type="ORF">OB69_14315</name>
</gene>
<dbReference type="InterPro" id="IPR035901">
    <property type="entry name" value="GIY-YIG_endonuc_sf"/>
</dbReference>
<dbReference type="InterPro" id="IPR050190">
    <property type="entry name" value="UPF0213_domain"/>
</dbReference>
<dbReference type="RefSeq" id="WP_053224430.1">
    <property type="nucleotide sequence ID" value="NZ_JSVA01000017.1"/>
</dbReference>